<keyword evidence="2" id="KW-1185">Reference proteome</keyword>
<comment type="caution">
    <text evidence="1">The sequence shown here is derived from an EMBL/GenBank/DDBJ whole genome shotgun (WGS) entry which is preliminary data.</text>
</comment>
<name>A0ABQ9IZ56_9CUCU</name>
<sequence length="67" mass="7734">MKAVIHEGDVCDTSRICIPFFAFKISVRCVPSHLFNQSLYYNRGLKKAQVLVDVVVEQRAILFLQMF</sequence>
<dbReference type="Proteomes" id="UP001162164">
    <property type="component" value="Unassembled WGS sequence"/>
</dbReference>
<reference evidence="1" key="1">
    <citation type="journal article" date="2023" name="Insect Mol. Biol.">
        <title>Genome sequencing provides insights into the evolution of gene families encoding plant cell wall-degrading enzymes in longhorned beetles.</title>
        <authorList>
            <person name="Shin N.R."/>
            <person name="Okamura Y."/>
            <person name="Kirsch R."/>
            <person name="Pauchet Y."/>
        </authorList>
    </citation>
    <scope>NUCLEOTIDE SEQUENCE</scope>
    <source>
        <strain evidence="1">MMC_N1</strain>
    </source>
</reference>
<accession>A0ABQ9IZ56</accession>
<gene>
    <name evidence="1" type="ORF">NQ317_004444</name>
</gene>
<evidence type="ECO:0000313" key="2">
    <source>
        <dbReference type="Proteomes" id="UP001162164"/>
    </source>
</evidence>
<protein>
    <submittedName>
        <fullName evidence="1">Uncharacterized protein</fullName>
    </submittedName>
</protein>
<dbReference type="EMBL" id="JAPWTJ010001921">
    <property type="protein sequence ID" value="KAJ8968856.1"/>
    <property type="molecule type" value="Genomic_DNA"/>
</dbReference>
<proteinExistence type="predicted"/>
<evidence type="ECO:0000313" key="1">
    <source>
        <dbReference type="EMBL" id="KAJ8968856.1"/>
    </source>
</evidence>
<organism evidence="1 2">
    <name type="scientific">Molorchus minor</name>
    <dbReference type="NCBI Taxonomy" id="1323400"/>
    <lineage>
        <taxon>Eukaryota</taxon>
        <taxon>Metazoa</taxon>
        <taxon>Ecdysozoa</taxon>
        <taxon>Arthropoda</taxon>
        <taxon>Hexapoda</taxon>
        <taxon>Insecta</taxon>
        <taxon>Pterygota</taxon>
        <taxon>Neoptera</taxon>
        <taxon>Endopterygota</taxon>
        <taxon>Coleoptera</taxon>
        <taxon>Polyphaga</taxon>
        <taxon>Cucujiformia</taxon>
        <taxon>Chrysomeloidea</taxon>
        <taxon>Cerambycidae</taxon>
        <taxon>Lamiinae</taxon>
        <taxon>Monochamini</taxon>
        <taxon>Molorchus</taxon>
    </lineage>
</organism>